<feature type="domain" description="LD-carboxypeptidase C-terminal" evidence="4">
    <location>
        <begin position="213"/>
        <end position="342"/>
    </location>
</feature>
<dbReference type="InterPro" id="IPR027478">
    <property type="entry name" value="LdcA_N"/>
</dbReference>
<dbReference type="Pfam" id="PF17676">
    <property type="entry name" value="Peptidase_S66C"/>
    <property type="match status" value="1"/>
</dbReference>
<dbReference type="PIRSF" id="PIRSF028757">
    <property type="entry name" value="LD-carboxypeptidase"/>
    <property type="match status" value="1"/>
</dbReference>
<dbReference type="CDD" id="cd07062">
    <property type="entry name" value="Peptidase_S66_mccF_like"/>
    <property type="match status" value="1"/>
</dbReference>
<dbReference type="InterPro" id="IPR040921">
    <property type="entry name" value="Peptidase_S66C"/>
</dbReference>
<dbReference type="RefSeq" id="WP_058919810.1">
    <property type="nucleotide sequence ID" value="NZ_JBHSQC010000015.1"/>
</dbReference>
<name>A0ABW4NS96_9LACT</name>
<reference evidence="6" key="1">
    <citation type="journal article" date="2019" name="Int. J. Syst. Evol. Microbiol.">
        <title>The Global Catalogue of Microorganisms (GCM) 10K type strain sequencing project: providing services to taxonomists for standard genome sequencing and annotation.</title>
        <authorList>
            <consortium name="The Broad Institute Genomics Platform"/>
            <consortium name="The Broad Institute Genome Sequencing Center for Infectious Disease"/>
            <person name="Wu L."/>
            <person name="Ma J."/>
        </authorList>
    </citation>
    <scope>NUCLEOTIDE SEQUENCE [LARGE SCALE GENOMIC DNA]</scope>
    <source>
        <strain evidence="6">KCTC 42143</strain>
    </source>
</reference>
<dbReference type="Gene3D" id="3.50.30.60">
    <property type="entry name" value="LD-carboxypeptidase A C-terminal domain-like"/>
    <property type="match status" value="1"/>
</dbReference>
<comment type="similarity">
    <text evidence="1">Belongs to the peptidase S66 family.</text>
</comment>
<dbReference type="PANTHER" id="PTHR30237">
    <property type="entry name" value="MURAMOYLTETRAPEPTIDE CARBOXYPEPTIDASE"/>
    <property type="match status" value="1"/>
</dbReference>
<accession>A0ABW4NS96</accession>
<gene>
    <name evidence="5" type="ORF">ACFSBK_07950</name>
</gene>
<keyword evidence="6" id="KW-1185">Reference proteome</keyword>
<dbReference type="Proteomes" id="UP001597285">
    <property type="component" value="Unassembled WGS sequence"/>
</dbReference>
<comment type="caution">
    <text evidence="5">The sequence shown here is derived from an EMBL/GenBank/DDBJ whole genome shotgun (WGS) entry which is preliminary data.</text>
</comment>
<dbReference type="EMBL" id="JBHUFF010000014">
    <property type="protein sequence ID" value="MFD1799777.1"/>
    <property type="molecule type" value="Genomic_DNA"/>
</dbReference>
<dbReference type="Gene3D" id="3.40.50.10740">
    <property type="entry name" value="Class I glutamine amidotransferase-like"/>
    <property type="match status" value="1"/>
</dbReference>
<evidence type="ECO:0000256" key="2">
    <source>
        <dbReference type="ARBA" id="ARBA00022801"/>
    </source>
</evidence>
<dbReference type="InterPro" id="IPR003507">
    <property type="entry name" value="S66_fam"/>
</dbReference>
<dbReference type="InterPro" id="IPR029062">
    <property type="entry name" value="Class_I_gatase-like"/>
</dbReference>
<evidence type="ECO:0000313" key="5">
    <source>
        <dbReference type="EMBL" id="MFD1799777.1"/>
    </source>
</evidence>
<dbReference type="InterPro" id="IPR040449">
    <property type="entry name" value="Peptidase_S66_N"/>
</dbReference>
<keyword evidence="2 5" id="KW-0378">Hydrolase</keyword>
<dbReference type="InterPro" id="IPR027461">
    <property type="entry name" value="Carboxypeptidase_A_C_sf"/>
</dbReference>
<sequence>MKKPNALKKGDKVAIVSLSSGILGEDFCSHQLELGKKRLMTLGLEPVFMRNSLKGIDYLKQHPESRAQDLKEAFRNPAIKGIICAIGGDDTYRLLPFLLEDKEFIQNVQANPKLFTGFSDTTINHLMFYQLGMVSFYGPNFINDVAELADDLLPYTKTTLQSYLEGHELHEILSSKFWYEERTDFSQTAVGTERIQHLEKKGYEVLQGSGSFSGPLLGGCLESFYDLLAGERYPDEVEISQKYHLFPSIEQWEGKILFLETSEEKPSPEELEKELMTLKQTGIFSVINGILVGKPQDEVYYEEYKKIYKKVVSDDTMPILYNVNFGHAYPHCALPYGIHTTVDLTEKTISFNESYFQTTEHKEW</sequence>
<evidence type="ECO:0000313" key="6">
    <source>
        <dbReference type="Proteomes" id="UP001597285"/>
    </source>
</evidence>
<protein>
    <submittedName>
        <fullName evidence="5">S66 peptidase family protein</fullName>
        <ecNumber evidence="5">3.4.-.-</ecNumber>
    </submittedName>
</protein>
<feature type="domain" description="LD-carboxypeptidase N-terminal" evidence="3">
    <location>
        <begin position="13"/>
        <end position="138"/>
    </location>
</feature>
<proteinExistence type="inferred from homology"/>
<evidence type="ECO:0000256" key="1">
    <source>
        <dbReference type="ARBA" id="ARBA00010233"/>
    </source>
</evidence>
<dbReference type="GO" id="GO:0016787">
    <property type="term" value="F:hydrolase activity"/>
    <property type="evidence" value="ECO:0007669"/>
    <property type="project" value="UniProtKB-KW"/>
</dbReference>
<evidence type="ECO:0000259" key="3">
    <source>
        <dbReference type="Pfam" id="PF02016"/>
    </source>
</evidence>
<dbReference type="SUPFAM" id="SSF52317">
    <property type="entry name" value="Class I glutamine amidotransferase-like"/>
    <property type="match status" value="1"/>
</dbReference>
<dbReference type="PANTHER" id="PTHR30237:SF4">
    <property type="entry name" value="LD-CARBOXYPEPTIDASE C-TERMINAL DOMAIN-CONTAINING PROTEIN"/>
    <property type="match status" value="1"/>
</dbReference>
<organism evidence="5 6">
    <name type="scientific">Carnobacterium antarcticum</name>
    <dbReference type="NCBI Taxonomy" id="2126436"/>
    <lineage>
        <taxon>Bacteria</taxon>
        <taxon>Bacillati</taxon>
        <taxon>Bacillota</taxon>
        <taxon>Bacilli</taxon>
        <taxon>Lactobacillales</taxon>
        <taxon>Carnobacteriaceae</taxon>
        <taxon>Carnobacterium</taxon>
    </lineage>
</organism>
<dbReference type="Pfam" id="PF02016">
    <property type="entry name" value="Peptidase_S66"/>
    <property type="match status" value="1"/>
</dbReference>
<evidence type="ECO:0000259" key="4">
    <source>
        <dbReference type="Pfam" id="PF17676"/>
    </source>
</evidence>
<dbReference type="EC" id="3.4.-.-" evidence="5"/>
<dbReference type="SUPFAM" id="SSF141986">
    <property type="entry name" value="LD-carboxypeptidase A C-terminal domain-like"/>
    <property type="match status" value="1"/>
</dbReference>